<dbReference type="Gene3D" id="2.40.70.10">
    <property type="entry name" value="Acid Proteases"/>
    <property type="match status" value="1"/>
</dbReference>
<accession>A0AAV6IFV1</accession>
<dbReference type="PANTHER" id="PTHR33240">
    <property type="entry name" value="OS08G0508500 PROTEIN"/>
    <property type="match status" value="1"/>
</dbReference>
<protein>
    <submittedName>
        <fullName evidence="2">Uncharacterized protein</fullName>
    </submittedName>
</protein>
<proteinExistence type="predicted"/>
<organism evidence="2 3">
    <name type="scientific">Rhododendron griersonianum</name>
    <dbReference type="NCBI Taxonomy" id="479676"/>
    <lineage>
        <taxon>Eukaryota</taxon>
        <taxon>Viridiplantae</taxon>
        <taxon>Streptophyta</taxon>
        <taxon>Embryophyta</taxon>
        <taxon>Tracheophyta</taxon>
        <taxon>Spermatophyta</taxon>
        <taxon>Magnoliopsida</taxon>
        <taxon>eudicotyledons</taxon>
        <taxon>Gunneridae</taxon>
        <taxon>Pentapetalae</taxon>
        <taxon>asterids</taxon>
        <taxon>Ericales</taxon>
        <taxon>Ericaceae</taxon>
        <taxon>Ericoideae</taxon>
        <taxon>Rhodoreae</taxon>
        <taxon>Rhododendron</taxon>
    </lineage>
</organism>
<keyword evidence="3" id="KW-1185">Reference proteome</keyword>
<dbReference type="Proteomes" id="UP000823749">
    <property type="component" value="Chromosome 10"/>
</dbReference>
<dbReference type="EMBL" id="JACTNZ010000010">
    <property type="protein sequence ID" value="KAG5527483.1"/>
    <property type="molecule type" value="Genomic_DNA"/>
</dbReference>
<dbReference type="InterPro" id="IPR021109">
    <property type="entry name" value="Peptidase_aspartic_dom_sf"/>
</dbReference>
<feature type="region of interest" description="Disordered" evidence="1">
    <location>
        <begin position="105"/>
        <end position="126"/>
    </location>
</feature>
<evidence type="ECO:0000313" key="2">
    <source>
        <dbReference type="EMBL" id="KAG5527483.1"/>
    </source>
</evidence>
<evidence type="ECO:0000256" key="1">
    <source>
        <dbReference type="SAM" id="MobiDB-lite"/>
    </source>
</evidence>
<reference evidence="2" key="1">
    <citation type="submission" date="2020-08" db="EMBL/GenBank/DDBJ databases">
        <title>Plant Genome Project.</title>
        <authorList>
            <person name="Zhang R.-G."/>
        </authorList>
    </citation>
    <scope>NUCLEOTIDE SEQUENCE</scope>
    <source>
        <strain evidence="2">WSP0</strain>
        <tissue evidence="2">Leaf</tissue>
    </source>
</reference>
<comment type="caution">
    <text evidence="2">The sequence shown here is derived from an EMBL/GenBank/DDBJ whole genome shotgun (WGS) entry which is preliminary data.</text>
</comment>
<evidence type="ECO:0000313" key="3">
    <source>
        <dbReference type="Proteomes" id="UP000823749"/>
    </source>
</evidence>
<gene>
    <name evidence="2" type="ORF">RHGRI_028396</name>
</gene>
<dbReference type="CDD" id="cd00303">
    <property type="entry name" value="retropepsin_like"/>
    <property type="match status" value="1"/>
</dbReference>
<dbReference type="AlphaFoldDB" id="A0AAV6IFV1"/>
<name>A0AAV6IFV1_9ERIC</name>
<sequence>MGTGNRNTTGELANYPKKVRRNDKVWELKKEPEIANTLVEEEATGDLGDFLWGTNKSKDKGEVEWGDLWGAEEQNLWANEDLWDSNAVNHLTRGGRHYNLASEEPSGAIQAKPFGGTPTREATEEDLGEDLVLKQLKRTGASISLWQLLVASHEHRQAFLKALNKVKITVDTSPEQMVAMITPAKKTNAVMFTDKDLPPDGCNHSKPLYVTVKCMGKWLAGVLVDNGSALNVCMLKAANCLGLKWEDFKPSCLGVRAYDNTRREVIGTITLPLVIGSFETEAEFQIIDVSATFNLLLGRPWMHDPKVMAVPSTLHQKIKIPRENGTITLFGDSSVRTPLEDNAPLLEIQHGNDDILITGFFL</sequence>
<dbReference type="PANTHER" id="PTHR33240:SF15">
    <property type="entry name" value="GAG-PRO-LIKE PROTEIN"/>
    <property type="match status" value="1"/>
</dbReference>